<protein>
    <recommendedName>
        <fullName evidence="1">C2H2-type domain-containing protein</fullName>
    </recommendedName>
</protein>
<dbReference type="PANTHER" id="PTHR33936">
    <property type="entry name" value="PROTEIN CBG17840"/>
    <property type="match status" value="1"/>
</dbReference>
<feature type="domain" description="C2H2-type" evidence="1">
    <location>
        <begin position="111"/>
        <end position="134"/>
    </location>
</feature>
<dbReference type="EMBL" id="CATQJL010000305">
    <property type="protein sequence ID" value="CAJ0603343.1"/>
    <property type="molecule type" value="Genomic_DNA"/>
</dbReference>
<evidence type="ECO:0000259" key="1">
    <source>
        <dbReference type="SMART" id="SM00355"/>
    </source>
</evidence>
<proteinExistence type="predicted"/>
<sequence>MSGGSGVPLSDRINVERNKLDESIRDYCLPSTSEASILPQSLMVTTNVAGLTAVHEMRGDHAETNGGDIEPDLAYFPCIEKDCKYIAPNAAALYKHCKRMNHARLDGPCHEECPLCSLRLRDVKALILHAEQQHQFRGGVETVDFTSFAAFKVWKEDIEKETVIFYSIRSTKKWNEIEYLSYKCHRFHFQARTDFLNKKIHVEYCSTHIGHGLQPQFLPLSSRDAEEIVRLLRCRFSVPRTTRVLREAHQDKTERMYWCTAQDVRSVAQALDVQPGKRHENDLESIALRVQEKHNNDGIQFFQTPDENSSDFCLIIITPTQLDWLKTHGSEGISADDTHKTCRYNLKLLTIMTVDELRRGLPVAFMLSSKMDSATVSRIFEVVKNLWPTFCPRSLMTDVAEHFGKLILKVSFQKEDDVKQKELRAALRALFVEANKPLWKRLLCYFLTLLEKLKGHEIIELRHASEDFENYFRQNYLSRKEEWAPYARRNSSMNTTMFNERFHRLLKYSYLNKTTNSRVDFLIQCLIDLVEDLKRCSKFD</sequence>
<accession>A0AA36H3H1</accession>
<reference evidence="2" key="1">
    <citation type="submission" date="2023-07" db="EMBL/GenBank/DDBJ databases">
        <authorList>
            <consortium name="CYATHOMIX"/>
        </authorList>
    </citation>
    <scope>NUCLEOTIDE SEQUENCE</scope>
    <source>
        <strain evidence="2">N/A</strain>
    </source>
</reference>
<name>A0AA36H3H1_CYLNA</name>
<dbReference type="InterPro" id="IPR052797">
    <property type="entry name" value="RegFact_GeneExpr_CellDeath"/>
</dbReference>
<dbReference type="AlphaFoldDB" id="A0AA36H3H1"/>
<evidence type="ECO:0000313" key="3">
    <source>
        <dbReference type="Proteomes" id="UP001176961"/>
    </source>
</evidence>
<dbReference type="InterPro" id="IPR013087">
    <property type="entry name" value="Znf_C2H2_type"/>
</dbReference>
<feature type="domain" description="C2H2-type" evidence="1">
    <location>
        <begin position="76"/>
        <end position="102"/>
    </location>
</feature>
<gene>
    <name evidence="2" type="ORF">CYNAS_LOCUS15326</name>
</gene>
<dbReference type="PANTHER" id="PTHR33936:SF25">
    <property type="entry name" value="C2H2-TYPE DOMAIN-CONTAINING PROTEIN"/>
    <property type="match status" value="1"/>
</dbReference>
<evidence type="ECO:0000313" key="2">
    <source>
        <dbReference type="EMBL" id="CAJ0603343.1"/>
    </source>
</evidence>
<dbReference type="SMART" id="SM00355">
    <property type="entry name" value="ZnF_C2H2"/>
    <property type="match status" value="2"/>
</dbReference>
<comment type="caution">
    <text evidence="2">The sequence shown here is derived from an EMBL/GenBank/DDBJ whole genome shotgun (WGS) entry which is preliminary data.</text>
</comment>
<keyword evidence="3" id="KW-1185">Reference proteome</keyword>
<organism evidence="2 3">
    <name type="scientific">Cylicocyclus nassatus</name>
    <name type="common">Nematode worm</name>
    <dbReference type="NCBI Taxonomy" id="53992"/>
    <lineage>
        <taxon>Eukaryota</taxon>
        <taxon>Metazoa</taxon>
        <taxon>Ecdysozoa</taxon>
        <taxon>Nematoda</taxon>
        <taxon>Chromadorea</taxon>
        <taxon>Rhabditida</taxon>
        <taxon>Rhabditina</taxon>
        <taxon>Rhabditomorpha</taxon>
        <taxon>Strongyloidea</taxon>
        <taxon>Strongylidae</taxon>
        <taxon>Cylicocyclus</taxon>
    </lineage>
</organism>
<dbReference type="Proteomes" id="UP001176961">
    <property type="component" value="Unassembled WGS sequence"/>
</dbReference>